<organism evidence="20">
    <name type="scientific">Ledropsis sp. 1 XYW-2023a</name>
    <dbReference type="NCBI Taxonomy" id="3078463"/>
    <lineage>
        <taxon>Eukaryota</taxon>
        <taxon>Metazoa</taxon>
        <taxon>Ecdysozoa</taxon>
        <taxon>Arthropoda</taxon>
        <taxon>Hexapoda</taxon>
        <taxon>Insecta</taxon>
        <taxon>Pterygota</taxon>
        <taxon>Neoptera</taxon>
        <taxon>Paraneoptera</taxon>
        <taxon>Hemiptera</taxon>
        <taxon>Auchenorrhyncha</taxon>
        <taxon>Membracoidea</taxon>
        <taxon>Cicadellidae</taxon>
        <taxon>Ledrinae</taxon>
        <taxon>Ledropsis</taxon>
    </lineage>
</organism>
<feature type="transmembrane region" description="Helical" evidence="18">
    <location>
        <begin position="268"/>
        <end position="291"/>
    </location>
</feature>
<gene>
    <name evidence="20" type="primary">ND2</name>
</gene>
<dbReference type="PANTHER" id="PTHR46552">
    <property type="entry name" value="NADH-UBIQUINONE OXIDOREDUCTASE CHAIN 2"/>
    <property type="match status" value="1"/>
</dbReference>
<dbReference type="GO" id="GO:0006120">
    <property type="term" value="P:mitochondrial electron transport, NADH to ubiquinone"/>
    <property type="evidence" value="ECO:0007669"/>
    <property type="project" value="InterPro"/>
</dbReference>
<evidence type="ECO:0000256" key="13">
    <source>
        <dbReference type="ARBA" id="ARBA00023027"/>
    </source>
</evidence>
<dbReference type="GO" id="GO:0008137">
    <property type="term" value="F:NADH dehydrogenase (ubiquinone) activity"/>
    <property type="evidence" value="ECO:0007669"/>
    <property type="project" value="UniProtKB-EC"/>
</dbReference>
<evidence type="ECO:0000313" key="20">
    <source>
        <dbReference type="EMBL" id="WZD61916.1"/>
    </source>
</evidence>
<comment type="similarity">
    <text evidence="3 18">Belongs to the complex I subunit 2 family.</text>
</comment>
<evidence type="ECO:0000256" key="3">
    <source>
        <dbReference type="ARBA" id="ARBA00007012"/>
    </source>
</evidence>
<evidence type="ECO:0000256" key="12">
    <source>
        <dbReference type="ARBA" id="ARBA00022989"/>
    </source>
</evidence>
<keyword evidence="10 18" id="KW-1278">Translocase</keyword>
<keyword evidence="16 18" id="KW-0472">Membrane</keyword>
<keyword evidence="8 18" id="KW-0812">Transmembrane</keyword>
<keyword evidence="6" id="KW-0813">Transport</keyword>
<evidence type="ECO:0000256" key="1">
    <source>
        <dbReference type="ARBA" id="ARBA00003257"/>
    </source>
</evidence>
<evidence type="ECO:0000256" key="17">
    <source>
        <dbReference type="ARBA" id="ARBA00049551"/>
    </source>
</evidence>
<sequence>MLLNSSKVLFLSFMTVGVMISVSCNGWVMIWAGMELFLVSFIPFFCNFSVVSSECSMSYFLVQGLSSSLLIFSLVFFSVNTNGLISSFFCFSLLLKLGCAPFHNWVMGVITGMDYDSLLLFLTFSKLPPFFMLSYISYNLSIFVFFCLVVGSVGGLNHSSLKKILGFSSVFNMGFVVYLLEVGSLWLVYFFIYFLMVSFLVLFLILYNFIYVNSLFLVGLSFFSKLSFWFIFLSMGGMPPMVGFLIKLVCIEFSILNNDYLISMFMVIFSLVVMFYYIRCSFVSLFCYSFIIKWNVYVFYVLLNFFSFLSLLMFPLFLVLSVLV</sequence>
<dbReference type="AlphaFoldDB" id="A0AB38ZHC5"/>
<dbReference type="EMBL" id="MZ853174">
    <property type="protein sequence ID" value="WZD61916.1"/>
    <property type="molecule type" value="Genomic_DNA"/>
</dbReference>
<geneLocation type="mitochondrion" evidence="20"/>
<accession>A0AB38ZHC5</accession>
<evidence type="ECO:0000256" key="18">
    <source>
        <dbReference type="RuleBase" id="RU003403"/>
    </source>
</evidence>
<comment type="function">
    <text evidence="18">Core subunit of the mitochondrial membrane respiratory chain NADH dehydrogenase (Complex I) which catalyzes electron transfer from NADH through the respiratory chain, using ubiquinone as an electron acceptor. Essential for the catalytic activity and assembly of complex I.</text>
</comment>
<evidence type="ECO:0000256" key="15">
    <source>
        <dbReference type="ARBA" id="ARBA00023128"/>
    </source>
</evidence>
<reference evidence="20" key="1">
    <citation type="submission" date="2021-08" db="EMBL/GenBank/DDBJ databases">
        <authorList>
            <person name="Wang X."/>
            <person name="Dai R."/>
        </authorList>
    </citation>
    <scope>NUCLEOTIDE SEQUENCE</scope>
</reference>
<dbReference type="PANTHER" id="PTHR46552:SF1">
    <property type="entry name" value="NADH-UBIQUINONE OXIDOREDUCTASE CHAIN 2"/>
    <property type="match status" value="1"/>
</dbReference>
<evidence type="ECO:0000256" key="5">
    <source>
        <dbReference type="ARBA" id="ARBA00021008"/>
    </source>
</evidence>
<evidence type="ECO:0000256" key="8">
    <source>
        <dbReference type="ARBA" id="ARBA00022692"/>
    </source>
</evidence>
<proteinExistence type="inferred from homology"/>
<keyword evidence="15 18" id="KW-0496">Mitochondrion</keyword>
<feature type="transmembrane region" description="Helical" evidence="18">
    <location>
        <begin position="297"/>
        <end position="323"/>
    </location>
</feature>
<dbReference type="Pfam" id="PF00361">
    <property type="entry name" value="Proton_antipo_M"/>
    <property type="match status" value="1"/>
</dbReference>
<dbReference type="PRINTS" id="PR01436">
    <property type="entry name" value="NADHDHGNASE2"/>
</dbReference>
<comment type="function">
    <text evidence="1">Core subunit of the mitochondrial membrane respiratory chain NADH dehydrogenase (Complex I) that is believed to belong to the minimal assembly required for catalysis. Complex I functions in the transfer of electrons from NADH to the respiratory chain. The immediate electron acceptor for the enzyme is believed to be ubiquinone.</text>
</comment>
<name>A0AB38ZHC5_9HEMI</name>
<feature type="transmembrane region" description="Helical" evidence="18">
    <location>
        <begin position="69"/>
        <end position="95"/>
    </location>
</feature>
<keyword evidence="13 18" id="KW-0520">NAD</keyword>
<comment type="catalytic activity">
    <reaction evidence="17 18">
        <text>a ubiquinone + NADH + 5 H(+)(in) = a ubiquinol + NAD(+) + 4 H(+)(out)</text>
        <dbReference type="Rhea" id="RHEA:29091"/>
        <dbReference type="Rhea" id="RHEA-COMP:9565"/>
        <dbReference type="Rhea" id="RHEA-COMP:9566"/>
        <dbReference type="ChEBI" id="CHEBI:15378"/>
        <dbReference type="ChEBI" id="CHEBI:16389"/>
        <dbReference type="ChEBI" id="CHEBI:17976"/>
        <dbReference type="ChEBI" id="CHEBI:57540"/>
        <dbReference type="ChEBI" id="CHEBI:57945"/>
        <dbReference type="EC" id="7.1.1.2"/>
    </reaction>
</comment>
<keyword evidence="9 18" id="KW-0999">Mitochondrion inner membrane</keyword>
<evidence type="ECO:0000256" key="2">
    <source>
        <dbReference type="ARBA" id="ARBA00004448"/>
    </source>
</evidence>
<keyword evidence="11 18" id="KW-0249">Electron transport</keyword>
<feature type="domain" description="NADH:quinone oxidoreductase/Mrp antiporter transmembrane" evidence="19">
    <location>
        <begin position="26"/>
        <end position="270"/>
    </location>
</feature>
<dbReference type="InterPro" id="IPR050175">
    <property type="entry name" value="Complex_I_Subunit_2"/>
</dbReference>
<feature type="transmembrane region" description="Helical" evidence="18">
    <location>
        <begin position="9"/>
        <end position="30"/>
    </location>
</feature>
<feature type="transmembrane region" description="Helical" evidence="18">
    <location>
        <begin position="238"/>
        <end position="256"/>
    </location>
</feature>
<dbReference type="InterPro" id="IPR003917">
    <property type="entry name" value="NADH_UbQ_OxRdtase_chain2"/>
</dbReference>
<dbReference type="InterPro" id="IPR001750">
    <property type="entry name" value="ND/Mrp_TM"/>
</dbReference>
<evidence type="ECO:0000256" key="16">
    <source>
        <dbReference type="ARBA" id="ARBA00023136"/>
    </source>
</evidence>
<evidence type="ECO:0000256" key="4">
    <source>
        <dbReference type="ARBA" id="ARBA00012944"/>
    </source>
</evidence>
<dbReference type="GO" id="GO:0005743">
    <property type="term" value="C:mitochondrial inner membrane"/>
    <property type="evidence" value="ECO:0007669"/>
    <property type="project" value="UniProtKB-SubCell"/>
</dbReference>
<evidence type="ECO:0000256" key="7">
    <source>
        <dbReference type="ARBA" id="ARBA00022660"/>
    </source>
</evidence>
<dbReference type="PROSITE" id="PS51257">
    <property type="entry name" value="PROKAR_LIPOPROTEIN"/>
    <property type="match status" value="1"/>
</dbReference>
<keyword evidence="14 18" id="KW-0830">Ubiquinone</keyword>
<feature type="transmembrane region" description="Helical" evidence="18">
    <location>
        <begin position="130"/>
        <end position="152"/>
    </location>
</feature>
<evidence type="ECO:0000256" key="9">
    <source>
        <dbReference type="ARBA" id="ARBA00022792"/>
    </source>
</evidence>
<comment type="subcellular location">
    <subcellularLocation>
        <location evidence="2 18">Mitochondrion inner membrane</location>
        <topology evidence="2 18">Multi-pass membrane protein</topology>
    </subcellularLocation>
</comment>
<protein>
    <recommendedName>
        <fullName evidence="5 18">NADH-ubiquinone oxidoreductase chain 2</fullName>
        <ecNumber evidence="4 18">7.1.1.2</ecNumber>
    </recommendedName>
</protein>
<evidence type="ECO:0000259" key="19">
    <source>
        <dbReference type="Pfam" id="PF00361"/>
    </source>
</evidence>
<dbReference type="EC" id="7.1.1.2" evidence="4 18"/>
<evidence type="ECO:0000256" key="14">
    <source>
        <dbReference type="ARBA" id="ARBA00023075"/>
    </source>
</evidence>
<evidence type="ECO:0000256" key="6">
    <source>
        <dbReference type="ARBA" id="ARBA00022448"/>
    </source>
</evidence>
<keyword evidence="7 18" id="KW-0679">Respiratory chain</keyword>
<evidence type="ECO:0000256" key="11">
    <source>
        <dbReference type="ARBA" id="ARBA00022982"/>
    </source>
</evidence>
<keyword evidence="12 18" id="KW-1133">Transmembrane helix</keyword>
<evidence type="ECO:0000256" key="10">
    <source>
        <dbReference type="ARBA" id="ARBA00022967"/>
    </source>
</evidence>